<reference evidence="1 2" key="2">
    <citation type="journal article" date="2016" name="Genome Announc.">
        <title>Draft Genome Sequence of the N2-Fixing Cyanobacterium Nostoc piscinale CENA21, Isolated from the Brazilian Amazon Floodplain.</title>
        <authorList>
            <person name="Leao T."/>
            <person name="Guimaraes P.I."/>
            <person name="de Melo A.G."/>
            <person name="Ramos R.T."/>
            <person name="Leao P.N."/>
            <person name="Silva A."/>
            <person name="Fiore M.F."/>
            <person name="Schneider M.P."/>
        </authorList>
    </citation>
    <scope>NUCLEOTIDE SEQUENCE [LARGE SCALE GENOMIC DNA]</scope>
    <source>
        <strain evidence="1 2">CENA21</strain>
    </source>
</reference>
<dbReference type="EMBL" id="CP012036">
    <property type="protein sequence ID" value="ALF53001.1"/>
    <property type="molecule type" value="Genomic_DNA"/>
</dbReference>
<evidence type="ECO:0000313" key="1">
    <source>
        <dbReference type="EMBL" id="ALF53001.1"/>
    </source>
</evidence>
<dbReference type="InterPro" id="IPR054651">
    <property type="entry name" value="Npun_F0494-like"/>
</dbReference>
<dbReference type="RefSeq" id="WP_062291283.1">
    <property type="nucleotide sequence ID" value="NZ_CP012036.1"/>
</dbReference>
<sequence length="134" mass="15226">MNRLDSPTPKSFSYPVSTVERAERSLICSPFRVGLFSAMRNQSVPLNAIAQENGIKNGYTQHPLSELACYNALDWLIQVGVLRREVDGQGITDSFRLTPLGHQLIEKYQGQNFPAPSWRDSLYNASIRWLRLPF</sequence>
<dbReference type="AlphaFoldDB" id="A0A0M4TVE9"/>
<dbReference type="Proteomes" id="UP000062645">
    <property type="component" value="Chromosome"/>
</dbReference>
<gene>
    <name evidence="1" type="ORF">ACX27_09295</name>
</gene>
<dbReference type="OrthoDB" id="512175at2"/>
<organism evidence="1 2">
    <name type="scientific">Nostoc piscinale CENA21</name>
    <dbReference type="NCBI Taxonomy" id="224013"/>
    <lineage>
        <taxon>Bacteria</taxon>
        <taxon>Bacillati</taxon>
        <taxon>Cyanobacteriota</taxon>
        <taxon>Cyanophyceae</taxon>
        <taxon>Nostocales</taxon>
        <taxon>Nostocaceae</taxon>
        <taxon>Nostoc</taxon>
    </lineage>
</organism>
<accession>A0A0M4TVE9</accession>
<dbReference type="NCBIfam" id="NF045586">
    <property type="entry name" value="Npun_F0494_fam"/>
    <property type="match status" value="1"/>
</dbReference>
<reference evidence="2" key="1">
    <citation type="submission" date="2015-07" db="EMBL/GenBank/DDBJ databases">
        <title>Genome Of Nitrogen-Fixing Cyanobacterium Nostoc piscinale CENA21 From Solimoes/Amazon River Floodplain Sediments And Comparative Genomics To Uncover Biosynthetic Natural Products Potential.</title>
        <authorList>
            <person name="Leao T.F."/>
            <person name="Leao P.N."/>
            <person name="Guimaraes P.I."/>
            <person name="de Melo A.G.C."/>
            <person name="Ramos R.T.J."/>
            <person name="Silva A."/>
            <person name="Fiore M.F."/>
            <person name="Schneider M.P.C."/>
        </authorList>
    </citation>
    <scope>NUCLEOTIDE SEQUENCE [LARGE SCALE GENOMIC DNA]</scope>
    <source>
        <strain evidence="2">CENA21</strain>
    </source>
</reference>
<evidence type="ECO:0000313" key="2">
    <source>
        <dbReference type="Proteomes" id="UP000062645"/>
    </source>
</evidence>
<dbReference type="KEGG" id="npz:ACX27_09295"/>
<dbReference type="PATRIC" id="fig|224013.5.peg.2254"/>
<proteinExistence type="predicted"/>
<name>A0A0M4TVE9_9NOSO</name>
<dbReference type="STRING" id="224013.ACX27_09295"/>
<keyword evidence="2" id="KW-1185">Reference proteome</keyword>
<protein>
    <submittedName>
        <fullName evidence="1">Uncharacterized protein</fullName>
    </submittedName>
</protein>